<dbReference type="Pfam" id="PF23791">
    <property type="entry name" value="DUF7173"/>
    <property type="match status" value="1"/>
</dbReference>
<dbReference type="InterPro" id="IPR055597">
    <property type="entry name" value="DUF7173"/>
</dbReference>
<dbReference type="Proteomes" id="UP000092508">
    <property type="component" value="Unassembled WGS sequence"/>
</dbReference>
<protein>
    <submittedName>
        <fullName evidence="1">Uncharacterized protein</fullName>
    </submittedName>
</protein>
<dbReference type="EMBL" id="LZMZ01000051">
    <property type="protein sequence ID" value="OBX73767.1"/>
    <property type="molecule type" value="Genomic_DNA"/>
</dbReference>
<reference evidence="1 2" key="1">
    <citation type="submission" date="2016-06" db="EMBL/GenBank/DDBJ databases">
        <title>Draft genome of Moraxella atlantae CCUG 66109.</title>
        <authorList>
            <person name="Salva-Serra F."/>
            <person name="Engstrom-Jakobsson H."/>
            <person name="Thorell K."/>
            <person name="Gonzales-Siles L."/>
            <person name="Karlsson R."/>
            <person name="Boulund F."/>
            <person name="Engstrand L."/>
            <person name="Kristiansson E."/>
            <person name="Moore E."/>
        </authorList>
    </citation>
    <scope>NUCLEOTIDE SEQUENCE [LARGE SCALE GENOMIC DNA]</scope>
    <source>
        <strain evidence="1 2">CCUG 66109</strain>
    </source>
</reference>
<gene>
    <name evidence="1" type="ORF">A9308_00735</name>
</gene>
<dbReference type="STRING" id="34059.A9308_00735"/>
<comment type="caution">
    <text evidence="1">The sequence shown here is derived from an EMBL/GenBank/DDBJ whole genome shotgun (WGS) entry which is preliminary data.</text>
</comment>
<dbReference type="OrthoDB" id="9964512at2"/>
<evidence type="ECO:0000313" key="2">
    <source>
        <dbReference type="Proteomes" id="UP000092508"/>
    </source>
</evidence>
<proteinExistence type="predicted"/>
<organism evidence="1 2">
    <name type="scientific">Faucicola atlantae</name>
    <dbReference type="NCBI Taxonomy" id="34059"/>
    <lineage>
        <taxon>Bacteria</taxon>
        <taxon>Pseudomonadati</taxon>
        <taxon>Pseudomonadota</taxon>
        <taxon>Gammaproteobacteria</taxon>
        <taxon>Moraxellales</taxon>
        <taxon>Moraxellaceae</taxon>
        <taxon>Faucicola</taxon>
    </lineage>
</organism>
<name>A0A1B8Q908_9GAMM</name>
<evidence type="ECO:0000313" key="1">
    <source>
        <dbReference type="EMBL" id="OBX73767.1"/>
    </source>
</evidence>
<dbReference type="AlphaFoldDB" id="A0A1B8Q908"/>
<sequence>MNAPFNPTTPTLAELAQLLLSAKQRETIAREERIALEEQIAALVGTKEEGTTSLQEGNYKIKTVGKLTRSIDSNAIQADWSNLPEPIQRCIKWKADIDIKQLRALESMRDDLVPVLAQYMTTKPAKVAVTVEVIE</sequence>
<dbReference type="RefSeq" id="WP_067238583.1">
    <property type="nucleotide sequence ID" value="NZ_LZMZ01000051.1"/>
</dbReference>
<accession>A0A1B8Q908</accession>